<keyword evidence="1" id="KW-0472">Membrane</keyword>
<dbReference type="AlphaFoldDB" id="A0A9P6EKB4"/>
<feature type="transmembrane region" description="Helical" evidence="1">
    <location>
        <begin position="55"/>
        <end position="82"/>
    </location>
</feature>
<feature type="transmembrane region" description="Helical" evidence="1">
    <location>
        <begin position="13"/>
        <end position="34"/>
    </location>
</feature>
<accession>A0A9P6EKB4</accession>
<keyword evidence="3" id="KW-1185">Reference proteome</keyword>
<feature type="transmembrane region" description="Helical" evidence="1">
    <location>
        <begin position="110"/>
        <end position="132"/>
    </location>
</feature>
<sequence>MAGAKVHKPRIDAVQLVALFLETALNGVFWVLLYQTAEVLLQRARLRCESAFKPMAFMAVLLSVTITGHLLMDFFLAISAFIPEATDYVVKGGVQPSWLMYKNLADGRNVAASAFFVVGTLFGDIFMAYRLYIVWGRNKWIIIPPVLMCTSLLGRPA</sequence>
<evidence type="ECO:0000313" key="3">
    <source>
        <dbReference type="Proteomes" id="UP000807306"/>
    </source>
</evidence>
<evidence type="ECO:0000313" key="2">
    <source>
        <dbReference type="EMBL" id="KAF9530440.1"/>
    </source>
</evidence>
<reference evidence="2" key="1">
    <citation type="submission" date="2020-11" db="EMBL/GenBank/DDBJ databases">
        <authorList>
            <consortium name="DOE Joint Genome Institute"/>
            <person name="Ahrendt S."/>
            <person name="Riley R."/>
            <person name="Andreopoulos W."/>
            <person name="Labutti K."/>
            <person name="Pangilinan J."/>
            <person name="Ruiz-Duenas F.J."/>
            <person name="Barrasa J.M."/>
            <person name="Sanchez-Garcia M."/>
            <person name="Camarero S."/>
            <person name="Miyauchi S."/>
            <person name="Serrano A."/>
            <person name="Linde D."/>
            <person name="Babiker R."/>
            <person name="Drula E."/>
            <person name="Ayuso-Fernandez I."/>
            <person name="Pacheco R."/>
            <person name="Padilla G."/>
            <person name="Ferreira P."/>
            <person name="Barriuso J."/>
            <person name="Kellner H."/>
            <person name="Castanera R."/>
            <person name="Alfaro M."/>
            <person name="Ramirez L."/>
            <person name="Pisabarro A.G."/>
            <person name="Kuo A."/>
            <person name="Tritt A."/>
            <person name="Lipzen A."/>
            <person name="He G."/>
            <person name="Yan M."/>
            <person name="Ng V."/>
            <person name="Cullen D."/>
            <person name="Martin F."/>
            <person name="Rosso M.-N."/>
            <person name="Henrissat B."/>
            <person name="Hibbett D."/>
            <person name="Martinez A.T."/>
            <person name="Grigoriev I.V."/>
        </authorList>
    </citation>
    <scope>NUCLEOTIDE SEQUENCE</scope>
    <source>
        <strain evidence="2">CBS 506.95</strain>
    </source>
</reference>
<dbReference type="EMBL" id="MU157840">
    <property type="protein sequence ID" value="KAF9530440.1"/>
    <property type="molecule type" value="Genomic_DNA"/>
</dbReference>
<gene>
    <name evidence="2" type="ORF">CPB83DRAFT_850927</name>
</gene>
<protein>
    <submittedName>
        <fullName evidence="2">Uncharacterized protein</fullName>
    </submittedName>
</protein>
<organism evidence="2 3">
    <name type="scientific">Crepidotus variabilis</name>
    <dbReference type="NCBI Taxonomy" id="179855"/>
    <lineage>
        <taxon>Eukaryota</taxon>
        <taxon>Fungi</taxon>
        <taxon>Dikarya</taxon>
        <taxon>Basidiomycota</taxon>
        <taxon>Agaricomycotina</taxon>
        <taxon>Agaricomycetes</taxon>
        <taxon>Agaricomycetidae</taxon>
        <taxon>Agaricales</taxon>
        <taxon>Agaricineae</taxon>
        <taxon>Crepidotaceae</taxon>
        <taxon>Crepidotus</taxon>
    </lineage>
</organism>
<evidence type="ECO:0000256" key="1">
    <source>
        <dbReference type="SAM" id="Phobius"/>
    </source>
</evidence>
<dbReference type="OrthoDB" id="2756618at2759"/>
<proteinExistence type="predicted"/>
<keyword evidence="1" id="KW-1133">Transmembrane helix</keyword>
<keyword evidence="1" id="KW-0812">Transmembrane</keyword>
<dbReference type="Proteomes" id="UP000807306">
    <property type="component" value="Unassembled WGS sequence"/>
</dbReference>
<name>A0A9P6EKB4_9AGAR</name>
<comment type="caution">
    <text evidence="2">The sequence shown here is derived from an EMBL/GenBank/DDBJ whole genome shotgun (WGS) entry which is preliminary data.</text>
</comment>